<dbReference type="Gene3D" id="2.130.10.30">
    <property type="entry name" value="Regulator of chromosome condensation 1/beta-lactamase-inhibitor protein II"/>
    <property type="match status" value="1"/>
</dbReference>
<dbReference type="PROSITE" id="PS00625">
    <property type="entry name" value="RCC1_1"/>
    <property type="match status" value="1"/>
</dbReference>
<dbReference type="PRINTS" id="PR00633">
    <property type="entry name" value="RCCNDNSATION"/>
</dbReference>
<feature type="repeat" description="RCC1" evidence="3">
    <location>
        <begin position="92"/>
        <end position="143"/>
    </location>
</feature>
<dbReference type="PANTHER" id="PTHR45982:SF1">
    <property type="entry name" value="REGULATOR OF CHROMOSOME CONDENSATION"/>
    <property type="match status" value="1"/>
</dbReference>
<dbReference type="EMBL" id="GFDF01000059">
    <property type="protein sequence ID" value="JAV14025.1"/>
    <property type="molecule type" value="Transcribed_RNA"/>
</dbReference>
<organism evidence="6">
    <name type="scientific">Nyssomyia neivai</name>
    <dbReference type="NCBI Taxonomy" id="330878"/>
    <lineage>
        <taxon>Eukaryota</taxon>
        <taxon>Metazoa</taxon>
        <taxon>Ecdysozoa</taxon>
        <taxon>Arthropoda</taxon>
        <taxon>Hexapoda</taxon>
        <taxon>Insecta</taxon>
        <taxon>Pterygota</taxon>
        <taxon>Neoptera</taxon>
        <taxon>Endopterygota</taxon>
        <taxon>Diptera</taxon>
        <taxon>Nematocera</taxon>
        <taxon>Psychodoidea</taxon>
        <taxon>Psychodidae</taxon>
        <taxon>Nyssomyia</taxon>
    </lineage>
</organism>
<dbReference type="SUPFAM" id="SSF50985">
    <property type="entry name" value="RCC1/BLIP-II"/>
    <property type="match status" value="1"/>
</dbReference>
<keyword evidence="1" id="KW-0344">Guanine-nucleotide releasing factor</keyword>
<feature type="repeat" description="RCC1" evidence="3">
    <location>
        <begin position="144"/>
        <end position="195"/>
    </location>
</feature>
<proteinExistence type="predicted"/>
<protein>
    <submittedName>
        <fullName evidence="6">Putative alpha-tubulin suppressor</fullName>
    </submittedName>
</protein>
<feature type="region of interest" description="Disordered" evidence="4">
    <location>
        <begin position="1"/>
        <end position="22"/>
    </location>
</feature>
<feature type="compositionally biased region" description="Basic and acidic residues" evidence="4">
    <location>
        <begin position="8"/>
        <end position="18"/>
    </location>
</feature>
<name>A0A1L8E655_9DIPT</name>
<dbReference type="PANTHER" id="PTHR45982">
    <property type="entry name" value="REGULATOR OF CHROMOSOME CONDENSATION"/>
    <property type="match status" value="1"/>
</dbReference>
<evidence type="ECO:0000256" key="4">
    <source>
        <dbReference type="SAM" id="MobiDB-lite"/>
    </source>
</evidence>
<dbReference type="GO" id="GO:0005737">
    <property type="term" value="C:cytoplasm"/>
    <property type="evidence" value="ECO:0007669"/>
    <property type="project" value="TreeGrafter"/>
</dbReference>
<reference evidence="6" key="1">
    <citation type="submission" date="2016-12" db="EMBL/GenBank/DDBJ databases">
        <title>An insight into the sialome and mialome of the sand fly, Nyssomyia neivai.</title>
        <authorList>
            <person name="Sebastian V."/>
            <person name="Goulart T.M."/>
            <person name="Oliveira W."/>
            <person name="Calvo E."/>
            <person name="Oliveira L.F."/>
            <person name="Pinto M.C."/>
            <person name="Rosselino A.M."/>
            <person name="Ribeiro J.M."/>
        </authorList>
    </citation>
    <scope>NUCLEOTIDE SEQUENCE</scope>
</reference>
<accession>A0A1L8E655</accession>
<evidence type="ECO:0000256" key="1">
    <source>
        <dbReference type="ARBA" id="ARBA00022658"/>
    </source>
</evidence>
<dbReference type="GO" id="GO:0005085">
    <property type="term" value="F:guanyl-nucleotide exchange factor activity"/>
    <property type="evidence" value="ECO:0007669"/>
    <property type="project" value="TreeGrafter"/>
</dbReference>
<dbReference type="InterPro" id="IPR058923">
    <property type="entry name" value="RCC1-like_dom"/>
</dbReference>
<dbReference type="PROSITE" id="PS00626">
    <property type="entry name" value="RCC1_2"/>
    <property type="match status" value="1"/>
</dbReference>
<evidence type="ECO:0000313" key="6">
    <source>
        <dbReference type="EMBL" id="JAV14025.1"/>
    </source>
</evidence>
<dbReference type="Pfam" id="PF25390">
    <property type="entry name" value="WD40_RLD"/>
    <property type="match status" value="1"/>
</dbReference>
<dbReference type="InterPro" id="IPR051553">
    <property type="entry name" value="Ran_GTPase-activating"/>
</dbReference>
<feature type="region of interest" description="Disordered" evidence="4">
    <location>
        <begin position="423"/>
        <end position="449"/>
    </location>
</feature>
<feature type="repeat" description="RCC1" evidence="3">
    <location>
        <begin position="41"/>
        <end position="91"/>
    </location>
</feature>
<evidence type="ECO:0000256" key="3">
    <source>
        <dbReference type="PROSITE-ProRule" id="PRU00235"/>
    </source>
</evidence>
<feature type="repeat" description="RCC1" evidence="3">
    <location>
        <begin position="313"/>
        <end position="365"/>
    </location>
</feature>
<dbReference type="InterPro" id="IPR009091">
    <property type="entry name" value="RCC1/BLIP-II"/>
</dbReference>
<feature type="domain" description="RCC1-like" evidence="5">
    <location>
        <begin position="43"/>
        <end position="415"/>
    </location>
</feature>
<evidence type="ECO:0000259" key="5">
    <source>
        <dbReference type="Pfam" id="PF25390"/>
    </source>
</evidence>
<keyword evidence="2" id="KW-0677">Repeat</keyword>
<sequence length="449" mass="48129">MAGRKKKANDDGKNEPPQKKARLPVIKKLELELPVRPVVKGNVLACGQNDVRQLGLGEDVTEKTRPALVGDLKNIVDVRAGGMHTLCLTDAGAVWSFGCNDEGALGRDTSEEGSEMTPGQVDLPEKCLKISAGDSHSACLLENGQVYAWGSFRDSHGSMGLTIEGNKRQPISILPDVAVADIASGADHLVILSAEGKIYTLGCGEQGQLGRETSHTATGESRRGKTNLLVPEMVISLKTRLIEAIWATNFCTFYRDYATKGIYGFGLNNYNQLGMNEKLSKKMLFFTPNLTQMTDVKAISGGQHHTLVVGDDNQCYVIGRKEYGRLGLGDINDDPTELTHITELKKHTIASVSCGDSQSFALTADGKVFGWGMGSSHQLGLGTDTDAMVPTQLTGQQVKDKKVLRVDSGGQHTVFLVEEATASAAGATEAVPVEKRNGTSGPKTKKSKK</sequence>
<dbReference type="PROSITE" id="PS50012">
    <property type="entry name" value="RCC1_3"/>
    <property type="match status" value="6"/>
</dbReference>
<feature type="repeat" description="RCC1" evidence="3">
    <location>
        <begin position="366"/>
        <end position="419"/>
    </location>
</feature>
<evidence type="ECO:0000256" key="2">
    <source>
        <dbReference type="ARBA" id="ARBA00022737"/>
    </source>
</evidence>
<feature type="repeat" description="RCC1" evidence="3">
    <location>
        <begin position="260"/>
        <end position="312"/>
    </location>
</feature>
<dbReference type="InterPro" id="IPR000408">
    <property type="entry name" value="Reg_chr_condens"/>
</dbReference>
<dbReference type="AlphaFoldDB" id="A0A1L8E655"/>